<dbReference type="STRING" id="3818.A0A444Y596"/>
<sequence>MTLCLATLLTHNNSQCLILNEKSHNSHRRSGSGSHNKTWVSDNESSDSNNGLTTGAIIGIIIGSILVAVILILALFFCVRKQKGKEKVTRTSSGSLPHGTTNEEGSWFHIRETSLIFACYQPQDHLKMLCVMLVSLVVWSQFVVGSENLAANHDVMQIVEVLDDRARDKRLVALPEKYHKSQRGWKVVSIQGDKAQHDHTKALSLFKNGSFPLMIRAIAYVFEDIAKDLLSKVMNKHALYLGIARASKLFKKNGMIVL</sequence>
<feature type="compositionally biased region" description="Polar residues" evidence="1">
    <location>
        <begin position="37"/>
        <end position="48"/>
    </location>
</feature>
<organism evidence="3 4">
    <name type="scientific">Arachis hypogaea</name>
    <name type="common">Peanut</name>
    <dbReference type="NCBI Taxonomy" id="3818"/>
    <lineage>
        <taxon>Eukaryota</taxon>
        <taxon>Viridiplantae</taxon>
        <taxon>Streptophyta</taxon>
        <taxon>Embryophyta</taxon>
        <taxon>Tracheophyta</taxon>
        <taxon>Spermatophyta</taxon>
        <taxon>Magnoliopsida</taxon>
        <taxon>eudicotyledons</taxon>
        <taxon>Gunneridae</taxon>
        <taxon>Pentapetalae</taxon>
        <taxon>rosids</taxon>
        <taxon>fabids</taxon>
        <taxon>Fabales</taxon>
        <taxon>Fabaceae</taxon>
        <taxon>Papilionoideae</taxon>
        <taxon>50 kb inversion clade</taxon>
        <taxon>dalbergioids sensu lato</taxon>
        <taxon>Dalbergieae</taxon>
        <taxon>Pterocarpus clade</taxon>
        <taxon>Arachis</taxon>
    </lineage>
</organism>
<evidence type="ECO:0000313" key="4">
    <source>
        <dbReference type="Proteomes" id="UP000289738"/>
    </source>
</evidence>
<dbReference type="AlphaFoldDB" id="A0A444Y596"/>
<dbReference type="Proteomes" id="UP000289738">
    <property type="component" value="Chromosome B08"/>
</dbReference>
<keyword evidence="2" id="KW-0472">Membrane</keyword>
<dbReference type="EMBL" id="SDMP01000018">
    <property type="protein sequence ID" value="RYQ97088.1"/>
    <property type="molecule type" value="Genomic_DNA"/>
</dbReference>
<name>A0A444Y596_ARAHY</name>
<protein>
    <submittedName>
        <fullName evidence="3">Uncharacterized protein</fullName>
    </submittedName>
</protein>
<proteinExistence type="predicted"/>
<evidence type="ECO:0000313" key="3">
    <source>
        <dbReference type="EMBL" id="RYQ97088.1"/>
    </source>
</evidence>
<accession>A0A444Y596</accession>
<feature type="transmembrane region" description="Helical" evidence="2">
    <location>
        <begin position="56"/>
        <end position="79"/>
    </location>
</feature>
<keyword evidence="4" id="KW-1185">Reference proteome</keyword>
<comment type="caution">
    <text evidence="3">The sequence shown here is derived from an EMBL/GenBank/DDBJ whole genome shotgun (WGS) entry which is preliminary data.</text>
</comment>
<gene>
    <name evidence="3" type="ORF">Ahy_B08g093079</name>
</gene>
<reference evidence="3 4" key="1">
    <citation type="submission" date="2019-01" db="EMBL/GenBank/DDBJ databases">
        <title>Sequencing of cultivated peanut Arachis hypogaea provides insights into genome evolution and oil improvement.</title>
        <authorList>
            <person name="Chen X."/>
        </authorList>
    </citation>
    <scope>NUCLEOTIDE SEQUENCE [LARGE SCALE GENOMIC DNA]</scope>
    <source>
        <strain evidence="4">cv. Fuhuasheng</strain>
        <tissue evidence="3">Leaves</tissue>
    </source>
</reference>
<evidence type="ECO:0000256" key="1">
    <source>
        <dbReference type="SAM" id="MobiDB-lite"/>
    </source>
</evidence>
<keyword evidence="2" id="KW-0812">Transmembrane</keyword>
<keyword evidence="2" id="KW-1133">Transmembrane helix</keyword>
<evidence type="ECO:0000256" key="2">
    <source>
        <dbReference type="SAM" id="Phobius"/>
    </source>
</evidence>
<feature type="region of interest" description="Disordered" evidence="1">
    <location>
        <begin position="24"/>
        <end position="48"/>
    </location>
</feature>